<feature type="compositionally biased region" description="Acidic residues" evidence="5">
    <location>
        <begin position="284"/>
        <end position="296"/>
    </location>
</feature>
<name>A0AAJ0BK87_9PEZI</name>
<dbReference type="SUPFAM" id="SSF103473">
    <property type="entry name" value="MFS general substrate transporter"/>
    <property type="match status" value="1"/>
</dbReference>
<dbReference type="PANTHER" id="PTHR23507">
    <property type="entry name" value="ZGC:174356"/>
    <property type="match status" value="1"/>
</dbReference>
<gene>
    <name evidence="8" type="ORF">QBC47DRAFT_148670</name>
</gene>
<dbReference type="PANTHER" id="PTHR23507:SF1">
    <property type="entry name" value="FI18259P1-RELATED"/>
    <property type="match status" value="1"/>
</dbReference>
<dbReference type="GO" id="GO:0016020">
    <property type="term" value="C:membrane"/>
    <property type="evidence" value="ECO:0007669"/>
    <property type="project" value="UniProtKB-SubCell"/>
</dbReference>
<keyword evidence="3 6" id="KW-1133">Transmembrane helix</keyword>
<dbReference type="AlphaFoldDB" id="A0AAJ0BK87"/>
<dbReference type="InterPro" id="IPR036259">
    <property type="entry name" value="MFS_trans_sf"/>
</dbReference>
<feature type="transmembrane region" description="Helical" evidence="6">
    <location>
        <begin position="493"/>
        <end position="516"/>
    </location>
</feature>
<feature type="region of interest" description="Disordered" evidence="5">
    <location>
        <begin position="1"/>
        <end position="26"/>
    </location>
</feature>
<feature type="transmembrane region" description="Helical" evidence="6">
    <location>
        <begin position="172"/>
        <end position="199"/>
    </location>
</feature>
<feature type="region of interest" description="Disordered" evidence="5">
    <location>
        <begin position="268"/>
        <end position="299"/>
    </location>
</feature>
<evidence type="ECO:0000313" key="9">
    <source>
        <dbReference type="Proteomes" id="UP001239445"/>
    </source>
</evidence>
<dbReference type="EMBL" id="MU839829">
    <property type="protein sequence ID" value="KAK1758674.1"/>
    <property type="molecule type" value="Genomic_DNA"/>
</dbReference>
<feature type="transmembrane region" description="Helical" evidence="6">
    <location>
        <begin position="145"/>
        <end position="166"/>
    </location>
</feature>
<evidence type="ECO:0000259" key="7">
    <source>
        <dbReference type="PROSITE" id="PS50850"/>
    </source>
</evidence>
<evidence type="ECO:0000256" key="2">
    <source>
        <dbReference type="ARBA" id="ARBA00022692"/>
    </source>
</evidence>
<accession>A0AAJ0BK87</accession>
<dbReference type="Proteomes" id="UP001239445">
    <property type="component" value="Unassembled WGS sequence"/>
</dbReference>
<feature type="transmembrane region" description="Helical" evidence="6">
    <location>
        <begin position="211"/>
        <end position="233"/>
    </location>
</feature>
<feature type="transmembrane region" description="Helical" evidence="6">
    <location>
        <begin position="47"/>
        <end position="66"/>
    </location>
</feature>
<evidence type="ECO:0000313" key="8">
    <source>
        <dbReference type="EMBL" id="KAK1758674.1"/>
    </source>
</evidence>
<evidence type="ECO:0000256" key="4">
    <source>
        <dbReference type="ARBA" id="ARBA00023136"/>
    </source>
</evidence>
<comment type="caution">
    <text evidence="8">The sequence shown here is derived from an EMBL/GenBank/DDBJ whole genome shotgun (WGS) entry which is preliminary data.</text>
</comment>
<feature type="transmembrane region" description="Helical" evidence="6">
    <location>
        <begin position="365"/>
        <end position="384"/>
    </location>
</feature>
<evidence type="ECO:0000256" key="1">
    <source>
        <dbReference type="ARBA" id="ARBA00004141"/>
    </source>
</evidence>
<organism evidence="8 9">
    <name type="scientific">Echria macrotheca</name>
    <dbReference type="NCBI Taxonomy" id="438768"/>
    <lineage>
        <taxon>Eukaryota</taxon>
        <taxon>Fungi</taxon>
        <taxon>Dikarya</taxon>
        <taxon>Ascomycota</taxon>
        <taxon>Pezizomycotina</taxon>
        <taxon>Sordariomycetes</taxon>
        <taxon>Sordariomycetidae</taxon>
        <taxon>Sordariales</taxon>
        <taxon>Schizotheciaceae</taxon>
        <taxon>Echria</taxon>
    </lineage>
</organism>
<feature type="transmembrane region" description="Helical" evidence="6">
    <location>
        <begin position="461"/>
        <end position="481"/>
    </location>
</feature>
<dbReference type="Gene3D" id="1.20.1250.20">
    <property type="entry name" value="MFS general substrate transporter like domains"/>
    <property type="match status" value="1"/>
</dbReference>
<feature type="transmembrane region" description="Helical" evidence="6">
    <location>
        <begin position="328"/>
        <end position="345"/>
    </location>
</feature>
<protein>
    <submittedName>
        <fullName evidence="8">Major facilitator superfamily domain-containing protein</fullName>
    </submittedName>
</protein>
<dbReference type="InterPro" id="IPR011701">
    <property type="entry name" value="MFS"/>
</dbReference>
<evidence type="ECO:0000256" key="6">
    <source>
        <dbReference type="SAM" id="Phobius"/>
    </source>
</evidence>
<sequence length="530" mass="56847">MVRPRDRPGADEATPADIGTEEQTPLLNDDRSRLEVHLRIRREQLRLRVTVLAFLVIFVLELGVGMSGPPVNEIMEGIICRQMHPKLDTNPAWGQGGPDDPCKNQDVQSYLAMLRGWTSTFEAIPGILCAVPYGILSDRWGRKPVLVLGILGLALSVAFVMAVFVLSDILPIWVTLFSALCMFLGGGGQMVMAMLYTLLADVVPATERATVFFQIGAAYLVSATVAGPLAGALMTISDWLTLVVCLLILALGIPLALAFPETVSLHGPRKDAGNQARPSAAADDGNDGDDEDEDNEPASKLSPLQNIVAKAREGFSDVRDFVLGNKSLAFLMASSIFVVFAKSVQEMLLQYATKRYGWTWSQATILLAIRGVASLMALLAVLPFATWFCRSRLGMSSVSKDIQLARLSGAVSALGYFIMALAANGYLLASGIVVFSMGAGISSLTRSLLNSLVEEHHVGIVNSLIGWMEMTGLMLGGPLLAESLTIGMRWGGPWIGLPFMVSGTFFIVATVILCVFRPPASTGSRGGARV</sequence>
<dbReference type="Pfam" id="PF07690">
    <property type="entry name" value="MFS_1"/>
    <property type="match status" value="1"/>
</dbReference>
<keyword evidence="4 6" id="KW-0472">Membrane</keyword>
<dbReference type="GO" id="GO:0022857">
    <property type="term" value="F:transmembrane transporter activity"/>
    <property type="evidence" value="ECO:0007669"/>
    <property type="project" value="InterPro"/>
</dbReference>
<keyword evidence="9" id="KW-1185">Reference proteome</keyword>
<comment type="subcellular location">
    <subcellularLocation>
        <location evidence="1">Membrane</location>
        <topology evidence="1">Multi-pass membrane protein</topology>
    </subcellularLocation>
</comment>
<evidence type="ECO:0000256" key="5">
    <source>
        <dbReference type="SAM" id="MobiDB-lite"/>
    </source>
</evidence>
<dbReference type="InterPro" id="IPR020846">
    <property type="entry name" value="MFS_dom"/>
</dbReference>
<feature type="domain" description="Major facilitator superfamily (MFS) profile" evidence="7">
    <location>
        <begin position="49"/>
        <end position="521"/>
    </location>
</feature>
<evidence type="ECO:0000256" key="3">
    <source>
        <dbReference type="ARBA" id="ARBA00022989"/>
    </source>
</evidence>
<dbReference type="PROSITE" id="PS50850">
    <property type="entry name" value="MFS"/>
    <property type="match status" value="1"/>
</dbReference>
<proteinExistence type="predicted"/>
<feature type="transmembrane region" description="Helical" evidence="6">
    <location>
        <begin position="239"/>
        <end position="259"/>
    </location>
</feature>
<keyword evidence="2 6" id="KW-0812">Transmembrane</keyword>
<reference evidence="8" key="1">
    <citation type="submission" date="2023-06" db="EMBL/GenBank/DDBJ databases">
        <title>Genome-scale phylogeny and comparative genomics of the fungal order Sordariales.</title>
        <authorList>
            <consortium name="Lawrence Berkeley National Laboratory"/>
            <person name="Hensen N."/>
            <person name="Bonometti L."/>
            <person name="Westerberg I."/>
            <person name="Brannstrom I.O."/>
            <person name="Guillou S."/>
            <person name="Cros-Aarteil S."/>
            <person name="Calhoun S."/>
            <person name="Haridas S."/>
            <person name="Kuo A."/>
            <person name="Mondo S."/>
            <person name="Pangilinan J."/>
            <person name="Riley R."/>
            <person name="Labutti K."/>
            <person name="Andreopoulos B."/>
            <person name="Lipzen A."/>
            <person name="Chen C."/>
            <person name="Yanf M."/>
            <person name="Daum C."/>
            <person name="Ng V."/>
            <person name="Clum A."/>
            <person name="Steindorff A."/>
            <person name="Ohm R."/>
            <person name="Martin F."/>
            <person name="Silar P."/>
            <person name="Natvig D."/>
            <person name="Lalanne C."/>
            <person name="Gautier V."/>
            <person name="Ament-Velasquez S.L."/>
            <person name="Kruys A."/>
            <person name="Hutchinson M.I."/>
            <person name="Powell A.J."/>
            <person name="Barry K."/>
            <person name="Miller A.N."/>
            <person name="Grigoriev I.V."/>
            <person name="Debuchy R."/>
            <person name="Gladieux P."/>
            <person name="Thoren M.H."/>
            <person name="Johannesson H."/>
        </authorList>
    </citation>
    <scope>NUCLEOTIDE SEQUENCE</scope>
    <source>
        <strain evidence="8">PSN4</strain>
    </source>
</reference>
<feature type="compositionally biased region" description="Basic and acidic residues" evidence="5">
    <location>
        <begin position="1"/>
        <end position="10"/>
    </location>
</feature>